<feature type="short sequence motif" description="HXTX 2" evidence="2">
    <location>
        <begin position="121"/>
        <end position="124"/>
    </location>
</feature>
<comment type="similarity">
    <text evidence="2">Belongs to the 2H phosphoesterase superfamily. ThpR family.</text>
</comment>
<protein>
    <recommendedName>
        <fullName evidence="2">RNA 2',3'-cyclic phosphodiesterase</fullName>
        <shortName evidence="2">RNA 2',3'-CPDase</shortName>
        <ecNumber evidence="2">3.1.4.58</ecNumber>
    </recommendedName>
</protein>
<dbReference type="Pfam" id="PF02834">
    <property type="entry name" value="LigT_PEase"/>
    <property type="match status" value="2"/>
</dbReference>
<proteinExistence type="inferred from homology"/>
<dbReference type="NCBIfam" id="TIGR02258">
    <property type="entry name" value="2_5_ligase"/>
    <property type="match status" value="1"/>
</dbReference>
<dbReference type="InterPro" id="IPR009097">
    <property type="entry name" value="Cyclic_Pdiesterase"/>
</dbReference>
<dbReference type="AlphaFoldDB" id="A0A7X0B2P3"/>
<dbReference type="Proteomes" id="UP000539175">
    <property type="component" value="Unassembled WGS sequence"/>
</dbReference>
<reference evidence="4 5" key="1">
    <citation type="submission" date="2020-08" db="EMBL/GenBank/DDBJ databases">
        <title>Genomic Encyclopedia of Type Strains, Phase IV (KMG-IV): sequencing the most valuable type-strain genomes for metagenomic binning, comparative biology and taxonomic classification.</title>
        <authorList>
            <person name="Goeker M."/>
        </authorList>
    </citation>
    <scope>NUCLEOTIDE SEQUENCE [LARGE SCALE GENOMIC DNA]</scope>
    <source>
        <strain evidence="4 5">DSM 22198</strain>
    </source>
</reference>
<comment type="catalytic activity">
    <reaction evidence="2">
        <text>a 3'-end 2',3'-cyclophospho-ribonucleotide-RNA + H2O = a 3'-end 2'-phospho-ribonucleotide-RNA + H(+)</text>
        <dbReference type="Rhea" id="RHEA:11828"/>
        <dbReference type="Rhea" id="RHEA-COMP:10464"/>
        <dbReference type="Rhea" id="RHEA-COMP:17353"/>
        <dbReference type="ChEBI" id="CHEBI:15377"/>
        <dbReference type="ChEBI" id="CHEBI:15378"/>
        <dbReference type="ChEBI" id="CHEBI:83064"/>
        <dbReference type="ChEBI" id="CHEBI:173113"/>
        <dbReference type="EC" id="3.1.4.58"/>
    </reaction>
</comment>
<dbReference type="InterPro" id="IPR004175">
    <property type="entry name" value="RNA_CPDase"/>
</dbReference>
<feature type="active site" description="Proton donor" evidence="2">
    <location>
        <position position="37"/>
    </location>
</feature>
<dbReference type="Gene3D" id="3.90.1140.10">
    <property type="entry name" value="Cyclic phosphodiesterase"/>
    <property type="match status" value="1"/>
</dbReference>
<gene>
    <name evidence="4" type="ORF">FHS74_004169</name>
</gene>
<evidence type="ECO:0000313" key="5">
    <source>
        <dbReference type="Proteomes" id="UP000539175"/>
    </source>
</evidence>
<dbReference type="GO" id="GO:0016874">
    <property type="term" value="F:ligase activity"/>
    <property type="evidence" value="ECO:0007669"/>
    <property type="project" value="UniProtKB-KW"/>
</dbReference>
<feature type="short sequence motif" description="HXTX 1" evidence="2">
    <location>
        <begin position="37"/>
        <end position="40"/>
    </location>
</feature>
<keyword evidence="5" id="KW-1185">Reference proteome</keyword>
<dbReference type="GO" id="GO:0004113">
    <property type="term" value="F:2',3'-cyclic-nucleotide 3'-phosphodiesterase activity"/>
    <property type="evidence" value="ECO:0007669"/>
    <property type="project" value="InterPro"/>
</dbReference>
<feature type="active site" description="Proton acceptor" evidence="2">
    <location>
        <position position="121"/>
    </location>
</feature>
<dbReference type="SUPFAM" id="SSF55144">
    <property type="entry name" value="LigT-like"/>
    <property type="match status" value="1"/>
</dbReference>
<keyword evidence="1 2" id="KW-0378">Hydrolase</keyword>
<feature type="domain" description="Phosphoesterase HXTX" evidence="3">
    <location>
        <begin position="91"/>
        <end position="170"/>
    </location>
</feature>
<dbReference type="PANTHER" id="PTHR35561:SF1">
    <property type="entry name" value="RNA 2',3'-CYCLIC PHOSPHODIESTERASE"/>
    <property type="match status" value="1"/>
</dbReference>
<keyword evidence="4" id="KW-0436">Ligase</keyword>
<dbReference type="HAMAP" id="MF_01940">
    <property type="entry name" value="RNA_CPDase"/>
    <property type="match status" value="1"/>
</dbReference>
<feature type="domain" description="Phosphoesterase HXTX" evidence="3">
    <location>
        <begin position="9"/>
        <end position="86"/>
    </location>
</feature>
<organism evidence="4 5">
    <name type="scientific">Nitrospirillum iridis</name>
    <dbReference type="NCBI Taxonomy" id="765888"/>
    <lineage>
        <taxon>Bacteria</taxon>
        <taxon>Pseudomonadati</taxon>
        <taxon>Pseudomonadota</taxon>
        <taxon>Alphaproteobacteria</taxon>
        <taxon>Rhodospirillales</taxon>
        <taxon>Azospirillaceae</taxon>
        <taxon>Nitrospirillum</taxon>
    </lineage>
</organism>
<evidence type="ECO:0000259" key="3">
    <source>
        <dbReference type="Pfam" id="PF02834"/>
    </source>
</evidence>
<name>A0A7X0B2P3_9PROT</name>
<dbReference type="EC" id="3.1.4.58" evidence="2"/>
<comment type="function">
    <text evidence="2">Hydrolyzes RNA 2',3'-cyclic phosphodiester to an RNA 2'-phosphomonoester.</text>
</comment>
<dbReference type="InterPro" id="IPR014051">
    <property type="entry name" value="Phosphoesterase_HXTX"/>
</dbReference>
<evidence type="ECO:0000256" key="2">
    <source>
        <dbReference type="HAMAP-Rule" id="MF_01940"/>
    </source>
</evidence>
<dbReference type="RefSeq" id="WP_184804389.1">
    <property type="nucleotide sequence ID" value="NZ_JACIIZ010000012.1"/>
</dbReference>
<dbReference type="PANTHER" id="PTHR35561">
    <property type="entry name" value="RNA 2',3'-CYCLIC PHOSPHODIESTERASE"/>
    <property type="match status" value="1"/>
</dbReference>
<evidence type="ECO:0000313" key="4">
    <source>
        <dbReference type="EMBL" id="MBB6253600.1"/>
    </source>
</evidence>
<sequence>MIRLFVGLAMPEAVRNTLSRLAGGLPGARWVRPENHHLTLRFIGEVDEGVAQDVDEALDLVTAPPFALTLDGLGHFGQGVRARTLWAGVGPEPALDHLQAKVESAVVRTGLPAETRKFSPHVTLATLGRDTPPARLGRFLEEYGLFQAGPFPVDQFILYESVLGRQGSTYHALRSYPLGGWRPERAANGDDDGGEDGA</sequence>
<evidence type="ECO:0000256" key="1">
    <source>
        <dbReference type="ARBA" id="ARBA00022801"/>
    </source>
</evidence>
<comment type="caution">
    <text evidence="4">The sequence shown here is derived from an EMBL/GenBank/DDBJ whole genome shotgun (WGS) entry which is preliminary data.</text>
</comment>
<accession>A0A7X0B2P3</accession>
<dbReference type="EMBL" id="JACIIZ010000012">
    <property type="protein sequence ID" value="MBB6253600.1"/>
    <property type="molecule type" value="Genomic_DNA"/>
</dbReference>
<dbReference type="GO" id="GO:0008664">
    <property type="term" value="F:RNA 2',3'-cyclic 3'-phosphodiesterase activity"/>
    <property type="evidence" value="ECO:0007669"/>
    <property type="project" value="UniProtKB-EC"/>
</dbReference>